<dbReference type="Proteomes" id="UP000177481">
    <property type="component" value="Unassembled WGS sequence"/>
</dbReference>
<dbReference type="SUPFAM" id="SSF51556">
    <property type="entry name" value="Metallo-dependent hydrolases"/>
    <property type="match status" value="1"/>
</dbReference>
<dbReference type="PANTHER" id="PTHR46124">
    <property type="entry name" value="D-AMINOACYL-TRNA DEACYLASE"/>
    <property type="match status" value="1"/>
</dbReference>
<dbReference type="InterPro" id="IPR018228">
    <property type="entry name" value="DNase_TatD-rel_CS"/>
</dbReference>
<accession>A0A1F5EBC9</accession>
<dbReference type="InterPro" id="IPR032466">
    <property type="entry name" value="Metal_Hydrolase"/>
</dbReference>
<evidence type="ECO:0000313" key="4">
    <source>
        <dbReference type="EMBL" id="OGD64673.1"/>
    </source>
</evidence>
<dbReference type="AlphaFoldDB" id="A0A1F5EBC9"/>
<dbReference type="STRING" id="1797471.A3A71_01295"/>
<feature type="binding site" evidence="3">
    <location>
        <position position="98"/>
    </location>
    <ligand>
        <name>a divalent metal cation</name>
        <dbReference type="ChEBI" id="CHEBI:60240"/>
        <label>1</label>
    </ligand>
</feature>
<proteinExistence type="predicted"/>
<feature type="binding site" evidence="3">
    <location>
        <position position="8"/>
    </location>
    <ligand>
        <name>a divalent metal cation</name>
        <dbReference type="ChEBI" id="CHEBI:60240"/>
        <label>1</label>
    </ligand>
</feature>
<dbReference type="InterPro" id="IPR001130">
    <property type="entry name" value="TatD-like"/>
</dbReference>
<keyword evidence="1 3" id="KW-0479">Metal-binding</keyword>
<feature type="binding site" evidence="3">
    <location>
        <position position="159"/>
    </location>
    <ligand>
        <name>a divalent metal cation</name>
        <dbReference type="ChEBI" id="CHEBI:60240"/>
        <label>2</label>
    </ligand>
</feature>
<dbReference type="PANTHER" id="PTHR46124:SF2">
    <property type="entry name" value="D-AMINOACYL-TRNA DEACYLASE"/>
    <property type="match status" value="1"/>
</dbReference>
<name>A0A1F5EBC9_9BACT</name>
<evidence type="ECO:0000256" key="3">
    <source>
        <dbReference type="PIRSR" id="PIRSR005902-1"/>
    </source>
</evidence>
<feature type="binding site" evidence="3">
    <location>
        <position position="136"/>
    </location>
    <ligand>
        <name>a divalent metal cation</name>
        <dbReference type="ChEBI" id="CHEBI:60240"/>
        <label>2</label>
    </ligand>
</feature>
<dbReference type="GO" id="GO:0046872">
    <property type="term" value="F:metal ion binding"/>
    <property type="evidence" value="ECO:0007669"/>
    <property type="project" value="UniProtKB-KW"/>
</dbReference>
<evidence type="ECO:0000256" key="1">
    <source>
        <dbReference type="ARBA" id="ARBA00022723"/>
    </source>
</evidence>
<dbReference type="NCBIfam" id="TIGR00010">
    <property type="entry name" value="YchF/TatD family DNA exonuclease"/>
    <property type="match status" value="1"/>
</dbReference>
<dbReference type="InterPro" id="IPR015991">
    <property type="entry name" value="TatD/YcfH-like"/>
</dbReference>
<evidence type="ECO:0000256" key="2">
    <source>
        <dbReference type="ARBA" id="ARBA00022801"/>
    </source>
</evidence>
<organism evidence="4 5">
    <name type="scientific">Candidatus Berkelbacteria bacterium RIFCSPLOWO2_01_FULL_50_28</name>
    <dbReference type="NCBI Taxonomy" id="1797471"/>
    <lineage>
        <taxon>Bacteria</taxon>
        <taxon>Candidatus Berkelbacteria</taxon>
    </lineage>
</organism>
<dbReference type="GO" id="GO:0004536">
    <property type="term" value="F:DNA nuclease activity"/>
    <property type="evidence" value="ECO:0007669"/>
    <property type="project" value="InterPro"/>
</dbReference>
<keyword evidence="2" id="KW-0378">Hydrolase</keyword>
<dbReference type="PROSITE" id="PS01091">
    <property type="entry name" value="TATD_3"/>
    <property type="match status" value="1"/>
</dbReference>
<dbReference type="Gene3D" id="3.20.20.140">
    <property type="entry name" value="Metal-dependent hydrolases"/>
    <property type="match status" value="1"/>
</dbReference>
<protein>
    <recommendedName>
        <fullName evidence="6">Hydrolase TatD</fullName>
    </recommendedName>
</protein>
<comment type="caution">
    <text evidence="4">The sequence shown here is derived from an EMBL/GenBank/DDBJ whole genome shotgun (WGS) entry which is preliminary data.</text>
</comment>
<sequence>MLKALDTHAQLDFPQFDSDRAQLIDSLSQAGVGVINIATDVESLDRIDELTRKNPLIWGTVGLHPTEVDSQTLINLPDFLNRCKNIVENNSKIVAVGEVGLDYHHDSSTETAKIQQAALRQFLTFAQELKLPVVFHCRSAYGDLITLLGEYVELNGVIHCFGGTVSQAEALLKMGYHISFAGNITYKSSDELREVAGSVPLERLLLETDCPFLAPQSRRGTRNDPTGIFEIAETLAAVHNVEADEIVAKTLANGQKLFQINE</sequence>
<dbReference type="GO" id="GO:0016788">
    <property type="term" value="F:hydrolase activity, acting on ester bonds"/>
    <property type="evidence" value="ECO:0007669"/>
    <property type="project" value="InterPro"/>
</dbReference>
<gene>
    <name evidence="4" type="ORF">A3A71_01295</name>
</gene>
<evidence type="ECO:0008006" key="6">
    <source>
        <dbReference type="Google" id="ProtNLM"/>
    </source>
</evidence>
<feature type="binding site" evidence="3">
    <location>
        <position position="209"/>
    </location>
    <ligand>
        <name>a divalent metal cation</name>
        <dbReference type="ChEBI" id="CHEBI:60240"/>
        <label>1</label>
    </ligand>
</feature>
<dbReference type="PIRSF" id="PIRSF005902">
    <property type="entry name" value="DNase_TatD"/>
    <property type="match status" value="1"/>
</dbReference>
<reference evidence="4 5" key="1">
    <citation type="journal article" date="2016" name="Nat. Commun.">
        <title>Thousands of microbial genomes shed light on interconnected biogeochemical processes in an aquifer system.</title>
        <authorList>
            <person name="Anantharaman K."/>
            <person name="Brown C.T."/>
            <person name="Hug L.A."/>
            <person name="Sharon I."/>
            <person name="Castelle C.J."/>
            <person name="Probst A.J."/>
            <person name="Thomas B.C."/>
            <person name="Singh A."/>
            <person name="Wilkins M.J."/>
            <person name="Karaoz U."/>
            <person name="Brodie E.L."/>
            <person name="Williams K.H."/>
            <person name="Hubbard S.S."/>
            <person name="Banfield J.F."/>
        </authorList>
    </citation>
    <scope>NUCLEOTIDE SEQUENCE [LARGE SCALE GENOMIC DNA]</scope>
</reference>
<dbReference type="Pfam" id="PF01026">
    <property type="entry name" value="TatD_DNase"/>
    <property type="match status" value="1"/>
</dbReference>
<dbReference type="CDD" id="cd01310">
    <property type="entry name" value="TatD_DNAse"/>
    <property type="match status" value="1"/>
</dbReference>
<dbReference type="FunFam" id="3.20.20.140:FF:000005">
    <property type="entry name" value="TatD family hydrolase"/>
    <property type="match status" value="1"/>
</dbReference>
<dbReference type="EMBL" id="MEZX01000002">
    <property type="protein sequence ID" value="OGD64673.1"/>
    <property type="molecule type" value="Genomic_DNA"/>
</dbReference>
<evidence type="ECO:0000313" key="5">
    <source>
        <dbReference type="Proteomes" id="UP000177481"/>
    </source>
</evidence>